<organism evidence="1">
    <name type="scientific">Anguilla anguilla</name>
    <name type="common">European freshwater eel</name>
    <name type="synonym">Muraena anguilla</name>
    <dbReference type="NCBI Taxonomy" id="7936"/>
    <lineage>
        <taxon>Eukaryota</taxon>
        <taxon>Metazoa</taxon>
        <taxon>Chordata</taxon>
        <taxon>Craniata</taxon>
        <taxon>Vertebrata</taxon>
        <taxon>Euteleostomi</taxon>
        <taxon>Actinopterygii</taxon>
        <taxon>Neopterygii</taxon>
        <taxon>Teleostei</taxon>
        <taxon>Anguilliformes</taxon>
        <taxon>Anguillidae</taxon>
        <taxon>Anguilla</taxon>
    </lineage>
</organism>
<proteinExistence type="predicted"/>
<sequence length="29" mass="3481">MELTVCEPWENVMINVFHSSAFTKNYYNI</sequence>
<dbReference type="AlphaFoldDB" id="A0A0E9RNH8"/>
<protein>
    <submittedName>
        <fullName evidence="1">Uncharacterized protein</fullName>
    </submittedName>
</protein>
<reference evidence="1" key="1">
    <citation type="submission" date="2014-11" db="EMBL/GenBank/DDBJ databases">
        <authorList>
            <person name="Amaro Gonzalez C."/>
        </authorList>
    </citation>
    <scope>NUCLEOTIDE SEQUENCE</scope>
</reference>
<evidence type="ECO:0000313" key="1">
    <source>
        <dbReference type="EMBL" id="JAH30654.1"/>
    </source>
</evidence>
<reference evidence="1" key="2">
    <citation type="journal article" date="2015" name="Fish Shellfish Immunol.">
        <title>Early steps in the European eel (Anguilla anguilla)-Vibrio vulnificus interaction in the gills: Role of the RtxA13 toxin.</title>
        <authorList>
            <person name="Callol A."/>
            <person name="Pajuelo D."/>
            <person name="Ebbesson L."/>
            <person name="Teles M."/>
            <person name="MacKenzie S."/>
            <person name="Amaro C."/>
        </authorList>
    </citation>
    <scope>NUCLEOTIDE SEQUENCE</scope>
</reference>
<dbReference type="EMBL" id="GBXM01077923">
    <property type="protein sequence ID" value="JAH30654.1"/>
    <property type="molecule type" value="Transcribed_RNA"/>
</dbReference>
<name>A0A0E9RNH8_ANGAN</name>
<accession>A0A0E9RNH8</accession>